<dbReference type="Gene3D" id="3.30.70.1430">
    <property type="entry name" value="Multidrug efflux transporter AcrB pore domain"/>
    <property type="match status" value="2"/>
</dbReference>
<accession>A0ABV7HJE3</accession>
<dbReference type="PANTHER" id="PTHR32063">
    <property type="match status" value="1"/>
</dbReference>
<feature type="transmembrane region" description="Helical" evidence="1">
    <location>
        <begin position="941"/>
        <end position="963"/>
    </location>
</feature>
<dbReference type="PRINTS" id="PR00702">
    <property type="entry name" value="ACRIFLAVINRP"/>
</dbReference>
<organism evidence="2 3">
    <name type="scientific">Litoribrevibacter euphylliae</name>
    <dbReference type="NCBI Taxonomy" id="1834034"/>
    <lineage>
        <taxon>Bacteria</taxon>
        <taxon>Pseudomonadati</taxon>
        <taxon>Pseudomonadota</taxon>
        <taxon>Gammaproteobacteria</taxon>
        <taxon>Oceanospirillales</taxon>
        <taxon>Oceanospirillaceae</taxon>
        <taxon>Litoribrevibacter</taxon>
    </lineage>
</organism>
<dbReference type="InterPro" id="IPR027463">
    <property type="entry name" value="AcrB_DN_DC_subdom"/>
</dbReference>
<feature type="transmembrane region" description="Helical" evidence="1">
    <location>
        <begin position="12"/>
        <end position="30"/>
    </location>
</feature>
<keyword evidence="1" id="KW-0812">Transmembrane</keyword>
<dbReference type="Proteomes" id="UP001595476">
    <property type="component" value="Unassembled WGS sequence"/>
</dbReference>
<feature type="transmembrane region" description="Helical" evidence="1">
    <location>
        <begin position="983"/>
        <end position="1002"/>
    </location>
</feature>
<keyword evidence="3" id="KW-1185">Reference proteome</keyword>
<feature type="transmembrane region" description="Helical" evidence="1">
    <location>
        <begin position="542"/>
        <end position="564"/>
    </location>
</feature>
<feature type="transmembrane region" description="Helical" evidence="1">
    <location>
        <begin position="440"/>
        <end position="461"/>
    </location>
</feature>
<feature type="transmembrane region" description="Helical" evidence="1">
    <location>
        <begin position="327"/>
        <end position="347"/>
    </location>
</feature>
<feature type="transmembrane region" description="Helical" evidence="1">
    <location>
        <begin position="910"/>
        <end position="929"/>
    </location>
</feature>
<feature type="transmembrane region" description="Helical" evidence="1">
    <location>
        <begin position="885"/>
        <end position="904"/>
    </location>
</feature>
<dbReference type="Gene3D" id="1.20.1640.10">
    <property type="entry name" value="Multidrug efflux transporter AcrB transmembrane domain"/>
    <property type="match status" value="2"/>
</dbReference>
<protein>
    <submittedName>
        <fullName evidence="2">Efflux RND transporter permease subunit</fullName>
    </submittedName>
</protein>
<dbReference type="EMBL" id="JBHRSZ010000006">
    <property type="protein sequence ID" value="MFC3152270.1"/>
    <property type="molecule type" value="Genomic_DNA"/>
</dbReference>
<dbReference type="Gene3D" id="3.30.2090.10">
    <property type="entry name" value="Multidrug efflux transporter AcrB TolC docking domain, DN and DC subdomains"/>
    <property type="match status" value="2"/>
</dbReference>
<evidence type="ECO:0000313" key="2">
    <source>
        <dbReference type="EMBL" id="MFC3152270.1"/>
    </source>
</evidence>
<feature type="transmembrane region" description="Helical" evidence="1">
    <location>
        <begin position="1014"/>
        <end position="1033"/>
    </location>
</feature>
<keyword evidence="1" id="KW-1133">Transmembrane helix</keyword>
<evidence type="ECO:0000256" key="1">
    <source>
        <dbReference type="SAM" id="Phobius"/>
    </source>
</evidence>
<dbReference type="SUPFAM" id="SSF82693">
    <property type="entry name" value="Multidrug efflux transporter AcrB pore domain, PN1, PN2, PC1 and PC2 subdomains"/>
    <property type="match status" value="2"/>
</dbReference>
<gene>
    <name evidence="2" type="ORF">ACFOEK_14640</name>
</gene>
<dbReference type="Gene3D" id="3.30.70.1320">
    <property type="entry name" value="Multidrug efflux transporter AcrB pore domain like"/>
    <property type="match status" value="1"/>
</dbReference>
<dbReference type="InterPro" id="IPR001036">
    <property type="entry name" value="Acrflvin-R"/>
</dbReference>
<evidence type="ECO:0000313" key="3">
    <source>
        <dbReference type="Proteomes" id="UP001595476"/>
    </source>
</evidence>
<dbReference type="SUPFAM" id="SSF82866">
    <property type="entry name" value="Multidrug efflux transporter AcrB transmembrane domain"/>
    <property type="match status" value="2"/>
</dbReference>
<dbReference type="RefSeq" id="WP_386722198.1">
    <property type="nucleotide sequence ID" value="NZ_JBHRSZ010000006.1"/>
</dbReference>
<name>A0ABV7HJE3_9GAMM</name>
<keyword evidence="1" id="KW-0472">Membrane</keyword>
<feature type="transmembrane region" description="Helical" evidence="1">
    <location>
        <begin position="468"/>
        <end position="491"/>
    </location>
</feature>
<reference evidence="3" key="1">
    <citation type="journal article" date="2019" name="Int. J. Syst. Evol. Microbiol.">
        <title>The Global Catalogue of Microorganisms (GCM) 10K type strain sequencing project: providing services to taxonomists for standard genome sequencing and annotation.</title>
        <authorList>
            <consortium name="The Broad Institute Genomics Platform"/>
            <consortium name="The Broad Institute Genome Sequencing Center for Infectious Disease"/>
            <person name="Wu L."/>
            <person name="Ma J."/>
        </authorList>
    </citation>
    <scope>NUCLEOTIDE SEQUENCE [LARGE SCALE GENOMIC DNA]</scope>
    <source>
        <strain evidence="3">KCTC 52438</strain>
    </source>
</reference>
<proteinExistence type="predicted"/>
<dbReference type="PANTHER" id="PTHR32063:SF33">
    <property type="entry name" value="RND SUPERFAMILY EFFLUX PUMP PERMEASE COMPONENT"/>
    <property type="match status" value="1"/>
</dbReference>
<feature type="transmembrane region" description="Helical" evidence="1">
    <location>
        <begin position="353"/>
        <end position="375"/>
    </location>
</feature>
<dbReference type="SUPFAM" id="SSF82714">
    <property type="entry name" value="Multidrug efflux transporter AcrB TolC docking domain, DN and DC subdomains"/>
    <property type="match status" value="2"/>
</dbReference>
<comment type="caution">
    <text evidence="2">The sequence shown here is derived from an EMBL/GenBank/DDBJ whole genome shotgun (WGS) entry which is preliminary data.</text>
</comment>
<dbReference type="Gene3D" id="3.30.70.1440">
    <property type="entry name" value="Multidrug efflux transporter AcrB pore domain"/>
    <property type="match status" value="1"/>
</dbReference>
<sequence>MLRYLAAHPTAANLIMLMLMMLGIMALPNIKRETFPDSRPVKVETKVIWPGAAPGDVEESICQRLEDAVSGIAFLKEKQCEALEGYGRLIVEMDDDGDENRFINDIKTEVDAIDDFPDATERPVVSQQNRFDQVVSIAVTADTFQTHLKSYAEDLKRRVQRLDGVAQVTMQGFSERQLRVELAVPLMRQYNLSLADIAAKIERQNIKMPLGQLETTDKTLLLRYDEQRTSAQELMSLVVASNQQGAEIRLGDIATVKDQFELDEEKIYFDGQPATILQISKSKADDALVVLDEIKRFLALEEERKPSGVSLTLTQDRTSIVTDRLNMLVENGWQGFILVALTLALFFRIRFAFWVAMGLPVSFLATLYVMSLFGISINMITMVALLMAIGILMDDAIVIAESIAAYVQRRRNPSSTEDVELEEGIDKSVVDGTMEGLGKVGVGVLSSFLTTVSVFIGLAFIEGEIGKVLKFIPIVLLVTLAVSLIEAFLVLPGHLLHSLKAHPEEEEHSGLFAFKDRFNERFERFRETTLVNVVEFLVNWRYAFVGGVIGLLFITFALPAGGLLRFSPFPDLDGDLVEARVLLPQGTPLRDTEAVVAKIVAQAEKMNQALTPEQPDQQSLVEHITVQYNYNPDAFEQGTHIATVKLDLLSAEERTTNINEFTSAWREGVGEVPGVIALQFKQPTIGPAGRAIEIRLKHDDLEVLTKASWQLQSYLSHFDGVNDLMDDLRPGKEEINVRIRPGANSYGVDSFTVASQLRSAFQGSTADEVQVGYETLEVDVRLSKIDRSLLTRFDNFPIVLPDGSQIPLATVAEISYERNFARINRYEGLRTVTVLGDVDTEITNAAAILAESQADYFDQLEADFPGLKVALEGQSANSAETAKSMVRAFVVGLFAVYIILSFQFKSYIEPVMVMLAIPLALIGVFWSHLLMGYELTMPSMVGFISLAGIVVNNSILLVQYVKWHVEEGYDVHHAAVMASKERFRAVFLTSVTTMAGLLPLMFETSLQAQILIPLVLSIVGGVFATTLLVLFVIPCLYCIMDDLGWIGEGSK</sequence>
<dbReference type="Pfam" id="PF00873">
    <property type="entry name" value="ACR_tran"/>
    <property type="match status" value="1"/>
</dbReference>